<keyword evidence="2" id="KW-1185">Reference proteome</keyword>
<gene>
    <name evidence="1" type="ORF">T02_14862</name>
</gene>
<evidence type="ECO:0000313" key="1">
    <source>
        <dbReference type="EMBL" id="KRZ47485.1"/>
    </source>
</evidence>
<dbReference type="AlphaFoldDB" id="A0A0V1KJP3"/>
<dbReference type="Proteomes" id="UP000054721">
    <property type="component" value="Unassembled WGS sequence"/>
</dbReference>
<organism evidence="1 2">
    <name type="scientific">Trichinella nativa</name>
    <dbReference type="NCBI Taxonomy" id="6335"/>
    <lineage>
        <taxon>Eukaryota</taxon>
        <taxon>Metazoa</taxon>
        <taxon>Ecdysozoa</taxon>
        <taxon>Nematoda</taxon>
        <taxon>Enoplea</taxon>
        <taxon>Dorylaimia</taxon>
        <taxon>Trichinellida</taxon>
        <taxon>Trichinellidae</taxon>
        <taxon>Trichinella</taxon>
    </lineage>
</organism>
<dbReference type="OrthoDB" id="10494013at2759"/>
<reference evidence="1 2" key="1">
    <citation type="submission" date="2015-05" db="EMBL/GenBank/DDBJ databases">
        <title>Evolution of Trichinella species and genotypes.</title>
        <authorList>
            <person name="Korhonen P.K."/>
            <person name="Edoardo P."/>
            <person name="Giuseppe L.R."/>
            <person name="Gasser R.B."/>
        </authorList>
    </citation>
    <scope>NUCLEOTIDE SEQUENCE [LARGE SCALE GENOMIC DNA]</scope>
    <source>
        <strain evidence="1">ISS10</strain>
    </source>
</reference>
<evidence type="ECO:0000313" key="2">
    <source>
        <dbReference type="Proteomes" id="UP000054721"/>
    </source>
</evidence>
<proteinExistence type="predicted"/>
<protein>
    <submittedName>
        <fullName evidence="1">Uncharacterized protein</fullName>
    </submittedName>
</protein>
<accession>A0A0V1KJP3</accession>
<sequence length="58" mass="6695">MISIDQKKRNNHYKPGLTFYESVFVELLPKMFGADTILVGSPEKVYFQSSRKSPFPNL</sequence>
<dbReference type="EMBL" id="JYDW01000749">
    <property type="protein sequence ID" value="KRZ47485.1"/>
    <property type="molecule type" value="Genomic_DNA"/>
</dbReference>
<name>A0A0V1KJP3_9BILA</name>
<comment type="caution">
    <text evidence="1">The sequence shown here is derived from an EMBL/GenBank/DDBJ whole genome shotgun (WGS) entry which is preliminary data.</text>
</comment>